<keyword evidence="2" id="KW-1185">Reference proteome</keyword>
<dbReference type="EMBL" id="JANAKD010000292">
    <property type="protein sequence ID" value="KAJ3495329.1"/>
    <property type="molecule type" value="Genomic_DNA"/>
</dbReference>
<protein>
    <submittedName>
        <fullName evidence="1">Uncharacterized protein</fullName>
    </submittedName>
</protein>
<comment type="caution">
    <text evidence="1">The sequence shown here is derived from an EMBL/GenBank/DDBJ whole genome shotgun (WGS) entry which is preliminary data.</text>
</comment>
<evidence type="ECO:0000313" key="2">
    <source>
        <dbReference type="Proteomes" id="UP001148737"/>
    </source>
</evidence>
<proteinExistence type="predicted"/>
<evidence type="ECO:0000313" key="1">
    <source>
        <dbReference type="EMBL" id="KAJ3495329.1"/>
    </source>
</evidence>
<dbReference type="Proteomes" id="UP001148737">
    <property type="component" value="Unassembled WGS sequence"/>
</dbReference>
<gene>
    <name evidence="1" type="ORF">NLG97_g3473</name>
</gene>
<name>A0ACC1R188_9HYPO</name>
<reference evidence="1" key="1">
    <citation type="submission" date="2022-07" db="EMBL/GenBank/DDBJ databases">
        <title>Genome Sequence of Lecanicillium saksenae.</title>
        <authorList>
            <person name="Buettner E."/>
        </authorList>
    </citation>
    <scope>NUCLEOTIDE SEQUENCE</scope>
    <source>
        <strain evidence="1">VT-O1</strain>
    </source>
</reference>
<organism evidence="1 2">
    <name type="scientific">Lecanicillium saksenae</name>
    <dbReference type="NCBI Taxonomy" id="468837"/>
    <lineage>
        <taxon>Eukaryota</taxon>
        <taxon>Fungi</taxon>
        <taxon>Dikarya</taxon>
        <taxon>Ascomycota</taxon>
        <taxon>Pezizomycotina</taxon>
        <taxon>Sordariomycetes</taxon>
        <taxon>Hypocreomycetidae</taxon>
        <taxon>Hypocreales</taxon>
        <taxon>Cordycipitaceae</taxon>
        <taxon>Lecanicillium</taxon>
    </lineage>
</organism>
<accession>A0ACC1R188</accession>
<sequence length="223" mass="25090">MLIVHHLQRSQSERIVWLCEELGIQYELKTYPRDPKTMQCPPELQALHPTKAAPVIQDGGITLAESGAIVEYILTKYSNGKLRVSPDAGNYADYLYFLHFGNGYFLPAVIAYAPYLRGTLVNTEGNLSAFFANRNFKQALDILNDRLRTSQWLAGDEFTAADIMNVFVMTTVRMYLPYSLEGYDAILAYLERATKRDIYVRAMNRGDPGLVPLIAADPKAATQ</sequence>